<dbReference type="Proteomes" id="UP000320802">
    <property type="component" value="Segment"/>
</dbReference>
<protein>
    <submittedName>
        <fullName evidence="1">Uncharacterized protein</fullName>
    </submittedName>
</protein>
<dbReference type="EMBL" id="MK962629">
    <property type="protein sequence ID" value="QDH83993.1"/>
    <property type="molecule type" value="Genomic_DNA"/>
</dbReference>
<gene>
    <name evidence="1" type="ORF">Axy10_010</name>
</gene>
<evidence type="ECO:0000313" key="1">
    <source>
        <dbReference type="EMBL" id="QDH83993.1"/>
    </source>
</evidence>
<organism evidence="1 2">
    <name type="scientific">Achromobacter phage vB_AxyP_19-32_Axy10</name>
    <dbReference type="NCBI Taxonomy" id="2591041"/>
    <lineage>
        <taxon>Viruses</taxon>
        <taxon>Duplodnaviria</taxon>
        <taxon>Heunggongvirae</taxon>
        <taxon>Uroviricota</taxon>
        <taxon>Caudoviricetes</taxon>
        <taxon>Schitoviridae</taxon>
        <taxon>Rothmandenesvirinae</taxon>
        <taxon>Pourcelvirus</taxon>
        <taxon>Pourcelvirus Axy10</taxon>
    </lineage>
</organism>
<sequence>MKLDMVKQFTDAKMDPVHPFNDTAHQPSFAVESKVRRCHLNGARLNWVHAHK</sequence>
<accession>A0A514CU36</accession>
<evidence type="ECO:0000313" key="2">
    <source>
        <dbReference type="Proteomes" id="UP000320802"/>
    </source>
</evidence>
<name>A0A514CU36_9CAUD</name>
<keyword evidence="2" id="KW-1185">Reference proteome</keyword>
<proteinExistence type="predicted"/>
<reference evidence="1 2" key="1">
    <citation type="submission" date="2019-05" db="EMBL/GenBank/DDBJ databases">
        <title>Complete genome sequence of sixteen phages from Abidjan, cote d'Ivoire, isolated on a single strain of Achromobacter xylosoxidans.</title>
        <authorList>
            <person name="Essoh C."/>
            <person name="Vernadet J.-P."/>
            <person name="Vergnaud G."/>
            <person name="Pourcel C."/>
        </authorList>
    </citation>
    <scope>NUCLEOTIDE SEQUENCE [LARGE SCALE GENOMIC DNA]</scope>
</reference>